<reference evidence="1" key="2">
    <citation type="submission" date="2020-11" db="EMBL/GenBank/DDBJ databases">
        <authorList>
            <person name="McCartney M.A."/>
            <person name="Auch B."/>
            <person name="Kono T."/>
            <person name="Mallez S."/>
            <person name="Becker A."/>
            <person name="Gohl D.M."/>
            <person name="Silverstein K.A.T."/>
            <person name="Koren S."/>
            <person name="Bechman K.B."/>
            <person name="Herman A."/>
            <person name="Abrahante J.E."/>
            <person name="Garbe J."/>
        </authorList>
    </citation>
    <scope>NUCLEOTIDE SEQUENCE</scope>
    <source>
        <strain evidence="1">Duluth1</strain>
        <tissue evidence="1">Whole animal</tissue>
    </source>
</reference>
<keyword evidence="2" id="KW-1185">Reference proteome</keyword>
<evidence type="ECO:0000313" key="2">
    <source>
        <dbReference type="Proteomes" id="UP000828390"/>
    </source>
</evidence>
<organism evidence="1 2">
    <name type="scientific">Dreissena polymorpha</name>
    <name type="common">Zebra mussel</name>
    <name type="synonym">Mytilus polymorpha</name>
    <dbReference type="NCBI Taxonomy" id="45954"/>
    <lineage>
        <taxon>Eukaryota</taxon>
        <taxon>Metazoa</taxon>
        <taxon>Spiralia</taxon>
        <taxon>Lophotrochozoa</taxon>
        <taxon>Mollusca</taxon>
        <taxon>Bivalvia</taxon>
        <taxon>Autobranchia</taxon>
        <taxon>Heteroconchia</taxon>
        <taxon>Euheterodonta</taxon>
        <taxon>Imparidentia</taxon>
        <taxon>Neoheterodontei</taxon>
        <taxon>Myida</taxon>
        <taxon>Dreissenoidea</taxon>
        <taxon>Dreissenidae</taxon>
        <taxon>Dreissena</taxon>
    </lineage>
</organism>
<accession>A0A9D4N623</accession>
<comment type="caution">
    <text evidence="1">The sequence shown here is derived from an EMBL/GenBank/DDBJ whole genome shotgun (WGS) entry which is preliminary data.</text>
</comment>
<gene>
    <name evidence="1" type="ORF">DPMN_012557</name>
</gene>
<name>A0A9D4N623_DREPO</name>
<dbReference type="PANTHER" id="PTHR35558:SF1">
    <property type="entry name" value="ENDONUCLEASE_EXONUCLEASE_PHOSPHATASE DOMAIN-CONTAINING PROTEIN"/>
    <property type="match status" value="1"/>
</dbReference>
<dbReference type="Proteomes" id="UP000828390">
    <property type="component" value="Unassembled WGS sequence"/>
</dbReference>
<proteinExistence type="predicted"/>
<dbReference type="EMBL" id="JAIWYP010000001">
    <property type="protein sequence ID" value="KAH3888521.1"/>
    <property type="molecule type" value="Genomic_DNA"/>
</dbReference>
<sequence>MPKRKRTETVAEQKAKGTVIDFEKIITDSNIVPANSMTDADHNCGEGRQADVVERPVSFLGVRLGDDDLAIHVSSAFKEQIVTGQYVNLALLLKGPSELAVFTSGGVLTLAADGSLQTKPKECKDKVPNIEIWTDAFLMFASIYLKHHPHKMQELLQ</sequence>
<protein>
    <submittedName>
        <fullName evidence="1">Uncharacterized protein</fullName>
    </submittedName>
</protein>
<dbReference type="PANTHER" id="PTHR35558">
    <property type="entry name" value="SGNH_HYDRO DOMAIN-CONTAINING PROTEIN"/>
    <property type="match status" value="1"/>
</dbReference>
<reference evidence="1" key="1">
    <citation type="journal article" date="2019" name="bioRxiv">
        <title>The Genome of the Zebra Mussel, Dreissena polymorpha: A Resource for Invasive Species Research.</title>
        <authorList>
            <person name="McCartney M.A."/>
            <person name="Auch B."/>
            <person name="Kono T."/>
            <person name="Mallez S."/>
            <person name="Zhang Y."/>
            <person name="Obille A."/>
            <person name="Becker A."/>
            <person name="Abrahante J.E."/>
            <person name="Garbe J."/>
            <person name="Badalamenti J.P."/>
            <person name="Herman A."/>
            <person name="Mangelson H."/>
            <person name="Liachko I."/>
            <person name="Sullivan S."/>
            <person name="Sone E.D."/>
            <person name="Koren S."/>
            <person name="Silverstein K.A.T."/>
            <person name="Beckman K.B."/>
            <person name="Gohl D.M."/>
        </authorList>
    </citation>
    <scope>NUCLEOTIDE SEQUENCE</scope>
    <source>
        <strain evidence="1">Duluth1</strain>
        <tissue evidence="1">Whole animal</tissue>
    </source>
</reference>
<dbReference type="AlphaFoldDB" id="A0A9D4N623"/>
<evidence type="ECO:0000313" key="1">
    <source>
        <dbReference type="EMBL" id="KAH3888521.1"/>
    </source>
</evidence>